<protein>
    <submittedName>
        <fullName evidence="1">Uncharacterized protein</fullName>
    </submittedName>
</protein>
<dbReference type="Proteomes" id="UP000326641">
    <property type="component" value="Unassembled WGS sequence"/>
</dbReference>
<evidence type="ECO:0000313" key="2">
    <source>
        <dbReference type="Proteomes" id="UP000326641"/>
    </source>
</evidence>
<organism evidence="1 2">
    <name type="scientific">Candidatus Defluviicoccus seviourii</name>
    <dbReference type="NCBI Taxonomy" id="2565273"/>
    <lineage>
        <taxon>Bacteria</taxon>
        <taxon>Pseudomonadati</taxon>
        <taxon>Pseudomonadota</taxon>
        <taxon>Alphaproteobacteria</taxon>
        <taxon>Rhodospirillales</taxon>
        <taxon>Rhodospirillaceae</taxon>
        <taxon>Defluviicoccus</taxon>
    </lineage>
</organism>
<dbReference type="EMBL" id="UXAT02000053">
    <property type="protein sequence ID" value="VUX47882.1"/>
    <property type="molecule type" value="Genomic_DNA"/>
</dbReference>
<sequence>MSLSMDLQMLQMEIAATEPLFVDATKLARWVKRLSAAADRANAQERSLALAAEDADRRVIRGDRPRHLSTVSRAMLMPEGKR</sequence>
<keyword evidence="2" id="KW-1185">Reference proteome</keyword>
<dbReference type="AlphaFoldDB" id="A0A564WHF8"/>
<name>A0A564WHF8_9PROT</name>
<evidence type="ECO:0000313" key="1">
    <source>
        <dbReference type="EMBL" id="VUX47882.1"/>
    </source>
</evidence>
<proteinExistence type="predicted"/>
<gene>
    <name evidence="1" type="ORF">DF3PA_80042</name>
</gene>
<reference evidence="1" key="1">
    <citation type="submission" date="2018-11" db="EMBL/GenBank/DDBJ databases">
        <authorList>
            <person name="Onetto C."/>
        </authorList>
    </citation>
    <scope>NUCLEOTIDE SEQUENCE [LARGE SCALE GENOMIC DNA]</scope>
</reference>
<comment type="caution">
    <text evidence="1">The sequence shown here is derived from an EMBL/GenBank/DDBJ whole genome shotgun (WGS) entry which is preliminary data.</text>
</comment>
<accession>A0A564WHF8</accession>